<proteinExistence type="predicted"/>
<organism evidence="1 2">
    <name type="scientific">Roseburia faecis</name>
    <dbReference type="NCBI Taxonomy" id="301302"/>
    <lineage>
        <taxon>Bacteria</taxon>
        <taxon>Bacillati</taxon>
        <taxon>Bacillota</taxon>
        <taxon>Clostridia</taxon>
        <taxon>Lachnospirales</taxon>
        <taxon>Lachnospiraceae</taxon>
        <taxon>Roseburia</taxon>
    </lineage>
</organism>
<name>A0A0M6WZA8_9FIRM</name>
<dbReference type="Gene3D" id="2.60.120.10">
    <property type="entry name" value="Jelly Rolls"/>
    <property type="match status" value="1"/>
</dbReference>
<dbReference type="SUPFAM" id="SSF51206">
    <property type="entry name" value="cAMP-binding domain-like"/>
    <property type="match status" value="1"/>
</dbReference>
<dbReference type="InterPro" id="IPR014710">
    <property type="entry name" value="RmlC-like_jellyroll"/>
</dbReference>
<dbReference type="RefSeq" id="WP_055068714.1">
    <property type="nucleotide sequence ID" value="NZ_CP173697.1"/>
</dbReference>
<dbReference type="InterPro" id="IPR018490">
    <property type="entry name" value="cNMP-bd_dom_sf"/>
</dbReference>
<evidence type="ECO:0000313" key="2">
    <source>
        <dbReference type="Proteomes" id="UP000049979"/>
    </source>
</evidence>
<gene>
    <name evidence="1" type="ORF">M72_15591</name>
</gene>
<dbReference type="EMBL" id="CVRR01000071">
    <property type="protein sequence ID" value="CRL42489.1"/>
    <property type="molecule type" value="Genomic_DNA"/>
</dbReference>
<dbReference type="STRING" id="301302.ERS852420_01009"/>
<protein>
    <submittedName>
        <fullName evidence="1">Cyclic nucleotide-binding protein</fullName>
    </submittedName>
</protein>
<dbReference type="Proteomes" id="UP000049979">
    <property type="component" value="Unassembled WGS sequence"/>
</dbReference>
<accession>A0A0M6WZA8</accession>
<dbReference type="OrthoDB" id="334160at2"/>
<evidence type="ECO:0000313" key="1">
    <source>
        <dbReference type="EMBL" id="CRL42489.1"/>
    </source>
</evidence>
<reference evidence="2" key="1">
    <citation type="submission" date="2015-05" db="EMBL/GenBank/DDBJ databases">
        <authorList>
            <consortium name="Pathogen Informatics"/>
        </authorList>
    </citation>
    <scope>NUCLEOTIDE SEQUENCE [LARGE SCALE GENOMIC DNA]</scope>
    <source>
        <strain evidence="2">M72</strain>
    </source>
</reference>
<dbReference type="AlphaFoldDB" id="A0A0M6WZA8"/>
<keyword evidence="2" id="KW-1185">Reference proteome</keyword>
<sequence>MNVLKVKKGETLARKQDKVMEWYLIQEGSVIRQFAFAEIIMHRNAIVGILENEWFACDYVANEDTTLIVIPCKNAQDLRKILSEHENFRPIFLRTAVEQRHQALCLYASLQKKCMLLHNAAETLYSEYKNLCSEKLLDEQDFPRMEQFAALKMQHRAENWEIANSNSLVRSYLKEYMQLMIKDDSLCVGAIMEAAAQMRRVTQGIGEMVNYLQYNRDILFSDSRDDIFRLFFTMAVQQSQKKQDISEIKKRLLNMVDVMTKLDVYDKKQMAEAHELCENYDFTKESEGRINIMREDCIAHIMEYAGYGSDMIRDFHSIVQQYRELPDMMSTDNEARQLRREITKVFYDIYTKAFMRSVEELVKPSPIMMMFFNFGFMDAEVLGETNTNALYNLTDSLGLFHSANVYTVYDWLVQIYQGKKEPSRNEFDQDFNAFLLEEKRTGNITEEQMQQYKNDRRQKVQFEIRNMFTSGNRVTYGRVTTFCPVLMEEDFINTVEKMAVTAEKIADAINKVRCVDYSALYHDVMFSDPDRGINQEWIKKEILPDVILMPNAGTRTLMWQETSGAKIDTPARFLFPIFSAVDLDDQMVECIGRYRWEICRRVQGVYWNDIREKSLTAEYCDYIQYYRKNSDLSADAKEKIKTALSRARNSYREVFVKDYQAWMKYESQGSFRLNKVARDILVRYCPFAKDIRQGLATNPQYQNAFHRLDAENRKKLQRFRSVYDKYEAAGGEITPELKENLRFYQM</sequence>